<evidence type="ECO:0000313" key="3">
    <source>
        <dbReference type="EMBL" id="CAR18073.1"/>
    </source>
</evidence>
<evidence type="ECO:0000256" key="2">
    <source>
        <dbReference type="SAM" id="Phobius"/>
    </source>
</evidence>
<accession>A0A0H3MR80</accession>
<gene>
    <name evidence="3" type="ordered locus">ECIAI39_1943</name>
</gene>
<dbReference type="AlphaFoldDB" id="A0A0H3MR80"/>
<evidence type="ECO:0000313" key="4">
    <source>
        <dbReference type="Proteomes" id="UP000000749"/>
    </source>
</evidence>
<keyword evidence="2" id="KW-0812">Transmembrane</keyword>
<organism evidence="3 4">
    <name type="scientific">Escherichia coli O7:K1 (strain IAI39 / ExPEC)</name>
    <dbReference type="NCBI Taxonomy" id="585057"/>
    <lineage>
        <taxon>Bacteria</taxon>
        <taxon>Pseudomonadati</taxon>
        <taxon>Pseudomonadota</taxon>
        <taxon>Gammaproteobacteria</taxon>
        <taxon>Enterobacterales</taxon>
        <taxon>Enterobacteriaceae</taxon>
        <taxon>Escherichia</taxon>
    </lineage>
</organism>
<proteinExistence type="predicted"/>
<name>A0A0H3MR80_ECO7I</name>
<sequence length="196" mass="20805">MMNMAGIQVIAGSFPKGWASMGFGTIVFAKKPKQGFPENIVLNLKEELLSIELADSEEESRIGKAAGAGLLGGLIFGGAGLVIGGLLGAADKTKKTITFKAMFTGNRLLLAKTDSKTFVKLQSIAADNAHNASVINMKQTNRGDVSSRKQLTENPQQQDLPAPATTVKMTAKDKLESALGLGIIVIAVWAIIHFFF</sequence>
<reference evidence="4" key="1">
    <citation type="journal article" date="2009" name="PLoS Genet.">
        <title>Organised genome dynamics in the Escherichia coli species results in highly diverse adaptive paths.</title>
        <authorList>
            <person name="Touchon M."/>
            <person name="Hoede C."/>
            <person name="Tenaillon O."/>
            <person name="Barbe V."/>
            <person name="Baeriswyl S."/>
            <person name="Bidet P."/>
            <person name="Bingen E."/>
            <person name="Bonacorsi S."/>
            <person name="Bouchier C."/>
            <person name="Bouvet O."/>
            <person name="Calteau A."/>
            <person name="Chiapello H."/>
            <person name="Clermont O."/>
            <person name="Cruveiller S."/>
            <person name="Danchin A."/>
            <person name="Diard M."/>
            <person name="Dossat C."/>
            <person name="Karoui M.E."/>
            <person name="Frapy E."/>
            <person name="Garry L."/>
            <person name="Ghigo J.M."/>
            <person name="Gilles A.M."/>
            <person name="Johnson J."/>
            <person name="Le Bouguenec C."/>
            <person name="Lescat M."/>
            <person name="Mangenot S."/>
            <person name="Martinez-Jehanne V."/>
            <person name="Matic I."/>
            <person name="Nassif X."/>
            <person name="Oztas S."/>
            <person name="Petit M.A."/>
            <person name="Pichon C."/>
            <person name="Rouy Z."/>
            <person name="Ruf C.S."/>
            <person name="Schneider D."/>
            <person name="Tourret J."/>
            <person name="Vacherie B."/>
            <person name="Vallenet D."/>
            <person name="Medigue C."/>
            <person name="Rocha E.P.C."/>
            <person name="Denamur E."/>
        </authorList>
    </citation>
    <scope>NUCLEOTIDE SEQUENCE [LARGE SCALE GENOMIC DNA]</scope>
    <source>
        <strain evidence="4">IAI39 / ExPEC</strain>
    </source>
</reference>
<dbReference type="KEGG" id="ect:ECIAI39_1943"/>
<dbReference type="PATRIC" id="fig|585057.6.peg.2022"/>
<feature type="region of interest" description="Disordered" evidence="1">
    <location>
        <begin position="141"/>
        <end position="163"/>
    </location>
</feature>
<dbReference type="HOGENOM" id="CLU_1388339_0_0_6"/>
<protein>
    <submittedName>
        <fullName evidence="3">Putative membrane protein</fullName>
    </submittedName>
</protein>
<keyword evidence="2" id="KW-0472">Membrane</keyword>
<evidence type="ECO:0000256" key="1">
    <source>
        <dbReference type="SAM" id="MobiDB-lite"/>
    </source>
</evidence>
<keyword evidence="2" id="KW-1133">Transmembrane helix</keyword>
<dbReference type="EMBL" id="CU928164">
    <property type="protein sequence ID" value="CAR18073.1"/>
    <property type="molecule type" value="Genomic_DNA"/>
</dbReference>
<feature type="transmembrane region" description="Helical" evidence="2">
    <location>
        <begin position="178"/>
        <end position="195"/>
    </location>
</feature>
<feature type="transmembrane region" description="Helical" evidence="2">
    <location>
        <begin position="65"/>
        <end position="90"/>
    </location>
</feature>
<dbReference type="Proteomes" id="UP000000749">
    <property type="component" value="Chromosome"/>
</dbReference>
<dbReference type="STRING" id="585057.ECIAI39_1943"/>